<dbReference type="Pfam" id="PF00379">
    <property type="entry name" value="Chitin_bind_4"/>
    <property type="match status" value="1"/>
</dbReference>
<dbReference type="PANTHER" id="PTHR10380:SF218">
    <property type="entry name" value="ADULT CUTICLE PROTEIN 65AA-RELATED"/>
    <property type="match status" value="1"/>
</dbReference>
<dbReference type="Proteomes" id="UP001153737">
    <property type="component" value="Chromosome 10"/>
</dbReference>
<evidence type="ECO:0000256" key="2">
    <source>
        <dbReference type="PROSITE-ProRule" id="PRU00497"/>
    </source>
</evidence>
<feature type="region of interest" description="Disordered" evidence="3">
    <location>
        <begin position="145"/>
        <end position="226"/>
    </location>
</feature>
<dbReference type="GO" id="GO:0062129">
    <property type="term" value="C:chitin-based extracellular matrix"/>
    <property type="evidence" value="ECO:0007669"/>
    <property type="project" value="TreeGrafter"/>
</dbReference>
<feature type="compositionally biased region" description="Polar residues" evidence="3">
    <location>
        <begin position="165"/>
        <end position="184"/>
    </location>
</feature>
<reference evidence="4" key="2">
    <citation type="submission" date="2022-10" db="EMBL/GenBank/DDBJ databases">
        <authorList>
            <consortium name="ENA_rothamsted_submissions"/>
            <consortium name="culmorum"/>
            <person name="King R."/>
        </authorList>
    </citation>
    <scope>NUCLEOTIDE SEQUENCE</scope>
</reference>
<dbReference type="OrthoDB" id="6761795at2759"/>
<proteinExistence type="predicted"/>
<protein>
    <submittedName>
        <fullName evidence="4">Uncharacterized protein</fullName>
    </submittedName>
</protein>
<dbReference type="InterPro" id="IPR031311">
    <property type="entry name" value="CHIT_BIND_RR_consensus"/>
</dbReference>
<keyword evidence="1 2" id="KW-0193">Cuticle</keyword>
<organism evidence="4 5">
    <name type="scientific">Phaedon cochleariae</name>
    <name type="common">Mustard beetle</name>
    <dbReference type="NCBI Taxonomy" id="80249"/>
    <lineage>
        <taxon>Eukaryota</taxon>
        <taxon>Metazoa</taxon>
        <taxon>Ecdysozoa</taxon>
        <taxon>Arthropoda</taxon>
        <taxon>Hexapoda</taxon>
        <taxon>Insecta</taxon>
        <taxon>Pterygota</taxon>
        <taxon>Neoptera</taxon>
        <taxon>Endopterygota</taxon>
        <taxon>Coleoptera</taxon>
        <taxon>Polyphaga</taxon>
        <taxon>Cucujiformia</taxon>
        <taxon>Chrysomeloidea</taxon>
        <taxon>Chrysomelidae</taxon>
        <taxon>Chrysomelinae</taxon>
        <taxon>Chrysomelini</taxon>
        <taxon>Phaedon</taxon>
    </lineage>
</organism>
<dbReference type="PANTHER" id="PTHR10380">
    <property type="entry name" value="CUTICLE PROTEIN"/>
    <property type="match status" value="1"/>
</dbReference>
<dbReference type="PRINTS" id="PR00947">
    <property type="entry name" value="CUTICLE"/>
</dbReference>
<dbReference type="EMBL" id="OU896716">
    <property type="protein sequence ID" value="CAH1117686.1"/>
    <property type="molecule type" value="Genomic_DNA"/>
</dbReference>
<reference evidence="4" key="1">
    <citation type="submission" date="2022-01" db="EMBL/GenBank/DDBJ databases">
        <authorList>
            <person name="King R."/>
        </authorList>
    </citation>
    <scope>NUCLEOTIDE SEQUENCE</scope>
</reference>
<dbReference type="InterPro" id="IPR000618">
    <property type="entry name" value="Insect_cuticle"/>
</dbReference>
<dbReference type="AlphaFoldDB" id="A0A9P0DEG1"/>
<dbReference type="PROSITE" id="PS00233">
    <property type="entry name" value="CHIT_BIND_RR_1"/>
    <property type="match status" value="1"/>
</dbReference>
<evidence type="ECO:0000256" key="1">
    <source>
        <dbReference type="ARBA" id="ARBA00022460"/>
    </source>
</evidence>
<evidence type="ECO:0000256" key="3">
    <source>
        <dbReference type="SAM" id="MobiDB-lite"/>
    </source>
</evidence>
<sequence>MTNGTASDKAESARILKYDFDNIGTGSYRFGFESSDGIKRQETGEVHNEGSTHQFVKVAGSYSYLGPDGHLYEVRYTADDQGFHPEGDHIKVPPFVPWIHHHNDEHQFDHDHHHKESSSLKSFTTIVDTSSSEKISSDVTRNIPPLSTAYLPDSSTAKPKEVIPSKTSQPYSDRSLITDSQPQPNYLFFSNPEAQTPIGYFTPRPDGPSIDENSESRYYIPPVTPE</sequence>
<accession>A0A9P0DEG1</accession>
<dbReference type="PROSITE" id="PS51155">
    <property type="entry name" value="CHIT_BIND_RR_2"/>
    <property type="match status" value="1"/>
</dbReference>
<gene>
    <name evidence="4" type="ORF">PHAECO_LOCUS1669</name>
</gene>
<keyword evidence="5" id="KW-1185">Reference proteome</keyword>
<dbReference type="InterPro" id="IPR050468">
    <property type="entry name" value="Cuticle_Struct_Prot"/>
</dbReference>
<evidence type="ECO:0000313" key="4">
    <source>
        <dbReference type="EMBL" id="CAH1117686.1"/>
    </source>
</evidence>
<dbReference type="GO" id="GO:0008010">
    <property type="term" value="F:structural constituent of chitin-based larval cuticle"/>
    <property type="evidence" value="ECO:0007669"/>
    <property type="project" value="TreeGrafter"/>
</dbReference>
<evidence type="ECO:0000313" key="5">
    <source>
        <dbReference type="Proteomes" id="UP001153737"/>
    </source>
</evidence>
<name>A0A9P0DEG1_PHACE</name>